<evidence type="ECO:0000313" key="1">
    <source>
        <dbReference type="EMBL" id="KOX91611.1"/>
    </source>
</evidence>
<dbReference type="EMBL" id="LIUF01000008">
    <property type="protein sequence ID" value="KOX91611.1"/>
    <property type="molecule type" value="Genomic_DNA"/>
</dbReference>
<dbReference type="Proteomes" id="UP000037729">
    <property type="component" value="Unassembled WGS sequence"/>
</dbReference>
<dbReference type="AlphaFoldDB" id="A0A0M9AJ04"/>
<dbReference type="RefSeq" id="WP_053969421.1">
    <property type="nucleotide sequence ID" value="NZ_LIUF01000008.1"/>
</dbReference>
<dbReference type="OrthoDB" id="351223at2157"/>
<name>A0A0M9AJ04_9EURY</name>
<protein>
    <submittedName>
        <fullName evidence="1">Uncharacterized protein</fullName>
    </submittedName>
</protein>
<reference evidence="1 2" key="1">
    <citation type="submission" date="2015-08" db="EMBL/GenBank/DDBJ databases">
        <title>Genomes of Isolates from Cabo Rojo, PR.</title>
        <authorList>
            <person name="Sanchez-Nieves R.L."/>
            <person name="Montalvo-Rodriguez R."/>
        </authorList>
    </citation>
    <scope>NUCLEOTIDE SEQUENCE [LARGE SCALE GENOMIC DNA]</scope>
    <source>
        <strain evidence="1 2">SL3</strain>
    </source>
</reference>
<evidence type="ECO:0000313" key="2">
    <source>
        <dbReference type="Proteomes" id="UP000037729"/>
    </source>
</evidence>
<proteinExistence type="predicted"/>
<dbReference type="PATRIC" id="fig|1705562.3.peg.2083"/>
<sequence length="109" mass="12021">MSEDKTYDSDEATYNQPHRVETCDIDAIENDAIRKVAQRWREAGLELEAGNQLAGDYVHHIHSGASVYESFGQYAVRGSDGETAFDNARDAAQYAFGITETVKEAGDDS</sequence>
<organism evidence="1 2">
    <name type="scientific">Haloarcula rubripromontorii</name>
    <dbReference type="NCBI Taxonomy" id="1705562"/>
    <lineage>
        <taxon>Archaea</taxon>
        <taxon>Methanobacteriati</taxon>
        <taxon>Methanobacteriota</taxon>
        <taxon>Stenosarchaea group</taxon>
        <taxon>Halobacteria</taxon>
        <taxon>Halobacteriales</taxon>
        <taxon>Haloarculaceae</taxon>
        <taxon>Haloarcula</taxon>
    </lineage>
</organism>
<comment type="caution">
    <text evidence="1">The sequence shown here is derived from an EMBL/GenBank/DDBJ whole genome shotgun (WGS) entry which is preliminary data.</text>
</comment>
<dbReference type="STRING" id="1705562.AMS69_17985"/>
<keyword evidence="2" id="KW-1185">Reference proteome</keyword>
<accession>A0A0M9AJ04</accession>
<gene>
    <name evidence="1" type="ORF">AMS69_17985</name>
</gene>